<dbReference type="Pfam" id="PF03007">
    <property type="entry name" value="WS_DGAT_cat"/>
    <property type="match status" value="1"/>
</dbReference>
<dbReference type="GO" id="GO:0005886">
    <property type="term" value="C:plasma membrane"/>
    <property type="evidence" value="ECO:0007669"/>
    <property type="project" value="TreeGrafter"/>
</dbReference>
<dbReference type="NCBIfam" id="TIGR02946">
    <property type="entry name" value="acyl_WS_DGAT"/>
    <property type="match status" value="1"/>
</dbReference>
<comment type="caution">
    <text evidence="14">The sequence shown here is derived from an EMBL/GenBank/DDBJ whole genome shotgun (WGS) entry which is preliminary data.</text>
</comment>
<keyword evidence="6 11" id="KW-0808">Transferase</keyword>
<dbReference type="GO" id="GO:0051701">
    <property type="term" value="P:biological process involved in interaction with host"/>
    <property type="evidence" value="ECO:0007669"/>
    <property type="project" value="TreeGrafter"/>
</dbReference>
<evidence type="ECO:0000313" key="15">
    <source>
        <dbReference type="Proteomes" id="UP000019494"/>
    </source>
</evidence>
<keyword evidence="15" id="KW-1185">Reference proteome</keyword>
<comment type="similarity">
    <text evidence="3 11">Belongs to the long-chain O-acyltransferase family.</text>
</comment>
<dbReference type="Gene3D" id="3.30.559.10">
    <property type="entry name" value="Chloramphenicol acetyltransferase-like domain"/>
    <property type="match status" value="1"/>
</dbReference>
<gene>
    <name evidence="14" type="ORF">N864_23240</name>
</gene>
<keyword evidence="5 11" id="KW-0444">Lipid biosynthesis</keyword>
<dbReference type="UniPathway" id="UPA00282"/>
<comment type="catalytic activity">
    <reaction evidence="10 11">
        <text>an acyl-CoA + a 1,2-diacyl-sn-glycerol = a triacyl-sn-glycerol + CoA</text>
        <dbReference type="Rhea" id="RHEA:10868"/>
        <dbReference type="ChEBI" id="CHEBI:17815"/>
        <dbReference type="ChEBI" id="CHEBI:57287"/>
        <dbReference type="ChEBI" id="CHEBI:58342"/>
        <dbReference type="ChEBI" id="CHEBI:64615"/>
        <dbReference type="EC" id="2.3.1.20"/>
    </reaction>
</comment>
<comment type="pathway">
    <text evidence="1 11">Glycerolipid metabolism; triacylglycerol biosynthesis.</text>
</comment>
<proteinExistence type="inferred from homology"/>
<evidence type="ECO:0000256" key="8">
    <source>
        <dbReference type="ARBA" id="ARBA00023098"/>
    </source>
</evidence>
<evidence type="ECO:0000256" key="5">
    <source>
        <dbReference type="ARBA" id="ARBA00022516"/>
    </source>
</evidence>
<dbReference type="GO" id="GO:0006071">
    <property type="term" value="P:glycerol metabolic process"/>
    <property type="evidence" value="ECO:0007669"/>
    <property type="project" value="UniProtKB-KW"/>
</dbReference>
<dbReference type="InterPro" id="IPR009721">
    <property type="entry name" value="O-acyltransferase_WSD1_C"/>
</dbReference>
<dbReference type="AlphaFoldDB" id="W9GHU3"/>
<dbReference type="GO" id="GO:0004144">
    <property type="term" value="F:diacylglycerol O-acyltransferase activity"/>
    <property type="evidence" value="ECO:0007669"/>
    <property type="project" value="UniProtKB-EC"/>
</dbReference>
<feature type="domain" description="O-acyltransferase WSD1 C-terminal" evidence="13">
    <location>
        <begin position="309"/>
        <end position="460"/>
    </location>
</feature>
<dbReference type="InterPro" id="IPR045034">
    <property type="entry name" value="O-acyltransferase_WSD1-like"/>
</dbReference>
<keyword evidence="9 11" id="KW-0012">Acyltransferase</keyword>
<feature type="domain" description="O-acyltransferase WSD1-like N-terminal" evidence="12">
    <location>
        <begin position="6"/>
        <end position="267"/>
    </location>
</feature>
<keyword evidence="7 11" id="KW-0319">Glycerol metabolism</keyword>
<evidence type="ECO:0000259" key="13">
    <source>
        <dbReference type="Pfam" id="PF06974"/>
    </source>
</evidence>
<dbReference type="GO" id="GO:0019432">
    <property type="term" value="P:triglyceride biosynthetic process"/>
    <property type="evidence" value="ECO:0007669"/>
    <property type="project" value="UniProtKB-UniPathway"/>
</dbReference>
<comment type="pathway">
    <text evidence="2">Lipid metabolism.</text>
</comment>
<evidence type="ECO:0000256" key="1">
    <source>
        <dbReference type="ARBA" id="ARBA00004771"/>
    </source>
</evidence>
<dbReference type="Proteomes" id="UP000019494">
    <property type="component" value="Unassembled WGS sequence"/>
</dbReference>
<protein>
    <recommendedName>
        <fullName evidence="4 11">Diacylglycerol O-acyltransferase</fullName>
        <ecNumber evidence="4 11">2.3.1.20</ecNumber>
    </recommendedName>
</protein>
<accession>W9GHU3</accession>
<evidence type="ECO:0000259" key="12">
    <source>
        <dbReference type="Pfam" id="PF03007"/>
    </source>
</evidence>
<dbReference type="GO" id="GO:0001666">
    <property type="term" value="P:response to hypoxia"/>
    <property type="evidence" value="ECO:0007669"/>
    <property type="project" value="TreeGrafter"/>
</dbReference>
<sequence>MPSMRSTESIFLRLERRGWPMDVAGIYVLDSAPEGPLDFDDVRTVFAQRLAASPVANRVVARAPLHIGEDRWTQADSIDLDAHMHHRAVPEPGDLSALWEAVLEVTGEPLDRGRPLWEAWYLTGLADGRAALVLRLHHAVTDGMGLLALQQLLFDRAPTPVSPDHEQAALVGRPHPSLLRRALVEVPSRLVGTTLAAIRLVDRLAHPASDQPPSLPGYLPSLTAPPPVTLFNRHVRDPRKSMAALSLPFDHVQAARKVLPGTTINDVLLSLVTGAMRAYLSARDDLPDKPIRTTCPVNIRAPGNDGSYGNHLTTMWVDLPVHLDEPVERLAAVHASSAAAKKALPRSRADWDSLADVGDLLLPGVVSAAMAFAGTRAFGLFPPTQNLTVSTLAGPREPLYLTTRRITNVFLRGVVCPPIHLFFAAITYDQDVHVTVTTVRELCPDPDALVDGMRVELDRLLSALH</sequence>
<name>W9GHU3_9MICO</name>
<dbReference type="InterPro" id="IPR004255">
    <property type="entry name" value="O-acyltransferase_WSD1_N"/>
</dbReference>
<organism evidence="14 15">
    <name type="scientific">Intrasporangium chromatireducens Q5-1</name>
    <dbReference type="NCBI Taxonomy" id="584657"/>
    <lineage>
        <taxon>Bacteria</taxon>
        <taxon>Bacillati</taxon>
        <taxon>Actinomycetota</taxon>
        <taxon>Actinomycetes</taxon>
        <taxon>Micrococcales</taxon>
        <taxon>Intrasporangiaceae</taxon>
        <taxon>Intrasporangium</taxon>
    </lineage>
</organism>
<dbReference type="PANTHER" id="PTHR31650">
    <property type="entry name" value="O-ACYLTRANSFERASE (WSD1-LIKE) FAMILY PROTEIN"/>
    <property type="match status" value="1"/>
</dbReference>
<dbReference type="EC" id="2.3.1.20" evidence="4 11"/>
<dbReference type="Pfam" id="PF06974">
    <property type="entry name" value="WS_DGAT_C"/>
    <property type="match status" value="1"/>
</dbReference>
<evidence type="ECO:0000256" key="9">
    <source>
        <dbReference type="ARBA" id="ARBA00023315"/>
    </source>
</evidence>
<evidence type="ECO:0000313" key="14">
    <source>
        <dbReference type="EMBL" id="EWT05645.1"/>
    </source>
</evidence>
<evidence type="ECO:0000256" key="4">
    <source>
        <dbReference type="ARBA" id="ARBA00013244"/>
    </source>
</evidence>
<dbReference type="GO" id="GO:0071731">
    <property type="term" value="P:response to nitric oxide"/>
    <property type="evidence" value="ECO:0007669"/>
    <property type="project" value="TreeGrafter"/>
</dbReference>
<evidence type="ECO:0000256" key="10">
    <source>
        <dbReference type="ARBA" id="ARBA00048109"/>
    </source>
</evidence>
<evidence type="ECO:0000256" key="11">
    <source>
        <dbReference type="RuleBase" id="RU361241"/>
    </source>
</evidence>
<evidence type="ECO:0000256" key="6">
    <source>
        <dbReference type="ARBA" id="ARBA00022679"/>
    </source>
</evidence>
<dbReference type="PANTHER" id="PTHR31650:SF1">
    <property type="entry name" value="WAX ESTER SYNTHASE_DIACYLGLYCEROL ACYLTRANSFERASE 4-RELATED"/>
    <property type="match status" value="1"/>
</dbReference>
<evidence type="ECO:0000256" key="7">
    <source>
        <dbReference type="ARBA" id="ARBA00022798"/>
    </source>
</evidence>
<reference evidence="15" key="1">
    <citation type="submission" date="2013-08" db="EMBL/GenBank/DDBJ databases">
        <title>Intrasporangium oryzae NRRL B-24470.</title>
        <authorList>
            <person name="Liu H."/>
            <person name="Wang G."/>
        </authorList>
    </citation>
    <scope>NUCLEOTIDE SEQUENCE [LARGE SCALE GENOMIC DNA]</scope>
    <source>
        <strain evidence="15">Q5-1</strain>
    </source>
</reference>
<dbReference type="InterPro" id="IPR023213">
    <property type="entry name" value="CAT-like_dom_sf"/>
</dbReference>
<keyword evidence="8 11" id="KW-0443">Lipid metabolism</keyword>
<dbReference type="SUPFAM" id="SSF52777">
    <property type="entry name" value="CoA-dependent acyltransferases"/>
    <property type="match status" value="1"/>
</dbReference>
<evidence type="ECO:0000256" key="2">
    <source>
        <dbReference type="ARBA" id="ARBA00005189"/>
    </source>
</evidence>
<dbReference type="InterPro" id="IPR014292">
    <property type="entry name" value="Acyl_transf_WS/DGAT"/>
</dbReference>
<evidence type="ECO:0000256" key="3">
    <source>
        <dbReference type="ARBA" id="ARBA00009587"/>
    </source>
</evidence>
<dbReference type="EMBL" id="AWQS01000098">
    <property type="protein sequence ID" value="EWT05645.1"/>
    <property type="molecule type" value="Genomic_DNA"/>
</dbReference>